<accession>A0A8G2E8C5</accession>
<dbReference type="AlphaFoldDB" id="A0A8G2E8C5"/>
<dbReference type="EMBL" id="FLAC01000010">
    <property type="protein sequence ID" value="SBM15221.1"/>
    <property type="molecule type" value="Genomic_DNA"/>
</dbReference>
<feature type="domain" description="Restriction endonuclease type I HsdR N-terminal" evidence="1">
    <location>
        <begin position="67"/>
        <end position="130"/>
    </location>
</feature>
<reference evidence="2 3" key="1">
    <citation type="submission" date="2016-05" db="EMBL/GenBank/DDBJ databases">
        <authorList>
            <consortium name="Pathogen Informatics"/>
        </authorList>
    </citation>
    <scope>NUCLEOTIDE SEQUENCE [LARGE SCALE GENOMIC DNA]</scope>
    <source>
        <strain evidence="2 3">2880STDY5682802</strain>
    </source>
</reference>
<protein>
    <submittedName>
        <fullName evidence="2">Uncharacterized conserved protein</fullName>
    </submittedName>
</protein>
<evidence type="ECO:0000313" key="3">
    <source>
        <dbReference type="Proteomes" id="UP000078124"/>
    </source>
</evidence>
<evidence type="ECO:0000259" key="1">
    <source>
        <dbReference type="Pfam" id="PF04313"/>
    </source>
</evidence>
<dbReference type="Pfam" id="PF04313">
    <property type="entry name" value="HSDR_N"/>
    <property type="match status" value="1"/>
</dbReference>
<dbReference type="InterPro" id="IPR007409">
    <property type="entry name" value="Restrct_endonuc_type1_HsdR_N"/>
</dbReference>
<dbReference type="GO" id="GO:0009035">
    <property type="term" value="F:type I site-specific deoxyribonuclease activity"/>
    <property type="evidence" value="ECO:0007669"/>
    <property type="project" value="UniProtKB-EC"/>
</dbReference>
<dbReference type="GO" id="GO:0005524">
    <property type="term" value="F:ATP binding"/>
    <property type="evidence" value="ECO:0007669"/>
    <property type="project" value="UniProtKB-KW"/>
</dbReference>
<organism evidence="2 3">
    <name type="scientific">Raoultella planticola</name>
    <name type="common">Klebsiella planticola</name>
    <dbReference type="NCBI Taxonomy" id="575"/>
    <lineage>
        <taxon>Bacteria</taxon>
        <taxon>Pseudomonadati</taxon>
        <taxon>Pseudomonadota</taxon>
        <taxon>Gammaproteobacteria</taxon>
        <taxon>Enterobacterales</taxon>
        <taxon>Enterobacteriaceae</taxon>
        <taxon>Klebsiella/Raoultella group</taxon>
        <taxon>Raoultella</taxon>
    </lineage>
</organism>
<name>A0A8G2E8C5_RAOPL</name>
<dbReference type="GO" id="GO:0003677">
    <property type="term" value="F:DNA binding"/>
    <property type="evidence" value="ECO:0007669"/>
    <property type="project" value="UniProtKB-KW"/>
</dbReference>
<proteinExistence type="predicted"/>
<comment type="caution">
    <text evidence="2">The sequence shown here is derived from an EMBL/GenBank/DDBJ whole genome shotgun (WGS) entry which is preliminary data.</text>
</comment>
<dbReference type="Proteomes" id="UP000078124">
    <property type="component" value="Unassembled WGS sequence"/>
</dbReference>
<evidence type="ECO:0000313" key="2">
    <source>
        <dbReference type="EMBL" id="SBM15221.1"/>
    </source>
</evidence>
<sequence length="389" mass="44408">MVMENFKLRLKNHIEHVKNVGIHCTTEETTKQALILPFLDTLGFNSYDPQKVKAEYGADFPGVKVGERVDYALFCQGVPVMFIEAKAFKERIDNHCPQLSRYFNCTPEVTISAITNGLEWRFFTDLQEKNIMDPTPFLRIRMDSITDADAEQLFRFRHDKFKPEALRTLAEESVYISAFSKVISSSMKDIDSEFVRYVASRANIGRQLNQRFIDSITPLVREAVQRSVSAMVVSGLSANAQIADETTTKEISEVTVTDTAVDLVDPDNPNIVTTPNERSLFEKIVSIIGADKDIQAKDTESYYGVLYQGKTNRWIVRYYDKKSRSSIQIPIELTPIAINEISRARLEHDGTRIYLDKPEDILRISGLILDAFQYVTNDENFKKKKNETT</sequence>
<dbReference type="GO" id="GO:0009307">
    <property type="term" value="P:DNA restriction-modification system"/>
    <property type="evidence" value="ECO:0007669"/>
    <property type="project" value="UniProtKB-KW"/>
</dbReference>
<gene>
    <name evidence="2" type="ORF">SAMEA2273876_02753</name>
</gene>